<dbReference type="SUPFAM" id="SSF88946">
    <property type="entry name" value="Sigma2 domain of RNA polymerase sigma factors"/>
    <property type="match status" value="1"/>
</dbReference>
<dbReference type="NCBIfam" id="TIGR02937">
    <property type="entry name" value="sigma70-ECF"/>
    <property type="match status" value="1"/>
</dbReference>
<keyword evidence="3" id="KW-0731">Sigma factor</keyword>
<dbReference type="InterPro" id="IPR013325">
    <property type="entry name" value="RNA_pol_sigma_r2"/>
</dbReference>
<accession>A0A1I7HID4</accession>
<dbReference type="GO" id="GO:0003677">
    <property type="term" value="F:DNA binding"/>
    <property type="evidence" value="ECO:0007669"/>
    <property type="project" value="InterPro"/>
</dbReference>
<dbReference type="InterPro" id="IPR014284">
    <property type="entry name" value="RNA_pol_sigma-70_dom"/>
</dbReference>
<dbReference type="Gene3D" id="1.10.1740.10">
    <property type="match status" value="1"/>
</dbReference>
<dbReference type="Gene3D" id="1.10.10.10">
    <property type="entry name" value="Winged helix-like DNA-binding domain superfamily/Winged helix DNA-binding domain"/>
    <property type="match status" value="1"/>
</dbReference>
<feature type="domain" description="RNA polymerase sigma-70 region 2" evidence="5">
    <location>
        <begin position="38"/>
        <end position="103"/>
    </location>
</feature>
<evidence type="ECO:0000313" key="8">
    <source>
        <dbReference type="Proteomes" id="UP000183508"/>
    </source>
</evidence>
<dbReference type="CDD" id="cd06171">
    <property type="entry name" value="Sigma70_r4"/>
    <property type="match status" value="1"/>
</dbReference>
<dbReference type="SUPFAM" id="SSF88659">
    <property type="entry name" value="Sigma3 and sigma4 domains of RNA polymerase sigma factors"/>
    <property type="match status" value="1"/>
</dbReference>
<dbReference type="GO" id="GO:0006352">
    <property type="term" value="P:DNA-templated transcription initiation"/>
    <property type="evidence" value="ECO:0007669"/>
    <property type="project" value="InterPro"/>
</dbReference>
<evidence type="ECO:0000313" key="7">
    <source>
        <dbReference type="EMBL" id="SFU60319.1"/>
    </source>
</evidence>
<dbReference type="PANTHER" id="PTHR43133:SF60">
    <property type="entry name" value="RNA POLYMERASE SIGMA FACTOR SIGV"/>
    <property type="match status" value="1"/>
</dbReference>
<keyword evidence="2" id="KW-0805">Transcription regulation</keyword>
<evidence type="ECO:0000256" key="3">
    <source>
        <dbReference type="ARBA" id="ARBA00023082"/>
    </source>
</evidence>
<gene>
    <name evidence="7" type="ORF">SAMN05421543_104204</name>
</gene>
<dbReference type="Pfam" id="PF04542">
    <property type="entry name" value="Sigma70_r2"/>
    <property type="match status" value="1"/>
</dbReference>
<evidence type="ECO:0000256" key="4">
    <source>
        <dbReference type="ARBA" id="ARBA00023163"/>
    </source>
</evidence>
<keyword evidence="8" id="KW-1185">Reference proteome</keyword>
<dbReference type="Proteomes" id="UP000183508">
    <property type="component" value="Unassembled WGS sequence"/>
</dbReference>
<dbReference type="GO" id="GO:0016987">
    <property type="term" value="F:sigma factor activity"/>
    <property type="evidence" value="ECO:0007669"/>
    <property type="project" value="UniProtKB-KW"/>
</dbReference>
<proteinExistence type="inferred from homology"/>
<dbReference type="InterPro" id="IPR007627">
    <property type="entry name" value="RNA_pol_sigma70_r2"/>
</dbReference>
<evidence type="ECO:0000259" key="5">
    <source>
        <dbReference type="Pfam" id="PF04542"/>
    </source>
</evidence>
<dbReference type="InterPro" id="IPR013324">
    <property type="entry name" value="RNA_pol_sigma_r3/r4-like"/>
</dbReference>
<organism evidence="7 8">
    <name type="scientific">Alicyclobacillus macrosporangiidus</name>
    <dbReference type="NCBI Taxonomy" id="392015"/>
    <lineage>
        <taxon>Bacteria</taxon>
        <taxon>Bacillati</taxon>
        <taxon>Bacillota</taxon>
        <taxon>Bacilli</taxon>
        <taxon>Bacillales</taxon>
        <taxon>Alicyclobacillaceae</taxon>
        <taxon>Alicyclobacillus</taxon>
    </lineage>
</organism>
<sequence>MNQYGANAGREVHATAIKVEPELVQRLQAQDETAFWELYNSTVTDVVRLVHHLLENPSDLEDVVQDIYVAVYRSLPQFDPARPFGPWLTGIIRQVSAHRRRQWRLGRLKDALVLSADAQAGGIHFDIADDVTESLQCQALVQSIRSLPPKLKTVVVLHYLYDYTRREVAEMLGIPPGTVASRLRLVMDILRRKHGVPELEGGVEEHGF</sequence>
<feature type="domain" description="RNA polymerase sigma factor 70 region 4 type 2" evidence="6">
    <location>
        <begin position="138"/>
        <end position="184"/>
    </location>
</feature>
<comment type="similarity">
    <text evidence="1">Belongs to the sigma-70 factor family. ECF subfamily.</text>
</comment>
<dbReference type="InterPro" id="IPR039425">
    <property type="entry name" value="RNA_pol_sigma-70-like"/>
</dbReference>
<evidence type="ECO:0000256" key="2">
    <source>
        <dbReference type="ARBA" id="ARBA00023015"/>
    </source>
</evidence>
<reference evidence="8" key="1">
    <citation type="submission" date="2016-10" db="EMBL/GenBank/DDBJ databases">
        <authorList>
            <person name="Varghese N."/>
        </authorList>
    </citation>
    <scope>NUCLEOTIDE SEQUENCE [LARGE SCALE GENOMIC DNA]</scope>
    <source>
        <strain evidence="8">DSM 17980</strain>
    </source>
</reference>
<keyword evidence="4" id="KW-0804">Transcription</keyword>
<dbReference type="EMBL" id="FPBV01000004">
    <property type="protein sequence ID" value="SFU60319.1"/>
    <property type="molecule type" value="Genomic_DNA"/>
</dbReference>
<dbReference type="PANTHER" id="PTHR43133">
    <property type="entry name" value="RNA POLYMERASE ECF-TYPE SIGMA FACTO"/>
    <property type="match status" value="1"/>
</dbReference>
<protein>
    <submittedName>
        <fullName evidence="7">RNA polymerase sigma-70 factor, ECF subfamily</fullName>
    </submittedName>
</protein>
<name>A0A1I7HID4_9BACL</name>
<evidence type="ECO:0000256" key="1">
    <source>
        <dbReference type="ARBA" id="ARBA00010641"/>
    </source>
</evidence>
<dbReference type="AlphaFoldDB" id="A0A1I7HID4"/>
<dbReference type="STRING" id="392015.SAMN05421543_104204"/>
<dbReference type="InterPro" id="IPR013249">
    <property type="entry name" value="RNA_pol_sigma70_r4_t2"/>
</dbReference>
<dbReference type="InterPro" id="IPR036388">
    <property type="entry name" value="WH-like_DNA-bd_sf"/>
</dbReference>
<evidence type="ECO:0000259" key="6">
    <source>
        <dbReference type="Pfam" id="PF08281"/>
    </source>
</evidence>
<dbReference type="Pfam" id="PF08281">
    <property type="entry name" value="Sigma70_r4_2"/>
    <property type="match status" value="1"/>
</dbReference>